<dbReference type="Gene3D" id="2.130.10.10">
    <property type="entry name" value="YVTN repeat-like/Quinoprotein amine dehydrogenase"/>
    <property type="match status" value="6"/>
</dbReference>
<dbReference type="InterPro" id="IPR001646">
    <property type="entry name" value="5peptide_repeat"/>
</dbReference>
<dbReference type="Pfam" id="PF00400">
    <property type="entry name" value="WD40"/>
    <property type="match status" value="13"/>
</dbReference>
<proteinExistence type="predicted"/>
<feature type="repeat" description="WD" evidence="3">
    <location>
        <begin position="1070"/>
        <end position="1111"/>
    </location>
</feature>
<reference evidence="5 6" key="1">
    <citation type="journal article" date="2020" name="ISME J.">
        <title>Comparative genomics reveals insights into cyanobacterial evolution and habitat adaptation.</title>
        <authorList>
            <person name="Chen M.Y."/>
            <person name="Teng W.K."/>
            <person name="Zhao L."/>
            <person name="Hu C.X."/>
            <person name="Zhou Y.K."/>
            <person name="Han B.P."/>
            <person name="Song L.R."/>
            <person name="Shu W.S."/>
        </authorList>
    </citation>
    <scope>NUCLEOTIDE SEQUENCE [LARGE SCALE GENOMIC DNA]</scope>
    <source>
        <strain evidence="5 6">FACHB-248</strain>
    </source>
</reference>
<dbReference type="InterPro" id="IPR003593">
    <property type="entry name" value="AAA+_ATPase"/>
</dbReference>
<dbReference type="PROSITE" id="PS50082">
    <property type="entry name" value="WD_REPEATS_2"/>
    <property type="match status" value="14"/>
</dbReference>
<keyword evidence="1 3" id="KW-0853">WD repeat</keyword>
<dbReference type="InterPro" id="IPR011047">
    <property type="entry name" value="Quinoprotein_ADH-like_sf"/>
</dbReference>
<dbReference type="RefSeq" id="WP_051502730.1">
    <property type="nucleotide sequence ID" value="NZ_JACJTA010000038.1"/>
</dbReference>
<evidence type="ECO:0000256" key="2">
    <source>
        <dbReference type="ARBA" id="ARBA00022737"/>
    </source>
</evidence>
<feature type="repeat" description="WD" evidence="3">
    <location>
        <begin position="554"/>
        <end position="596"/>
    </location>
</feature>
<evidence type="ECO:0000256" key="3">
    <source>
        <dbReference type="PROSITE-ProRule" id="PRU00221"/>
    </source>
</evidence>
<feature type="repeat" description="WD" evidence="3">
    <location>
        <begin position="854"/>
        <end position="895"/>
    </location>
</feature>
<protein>
    <submittedName>
        <fullName evidence="5">Pentapeptide repeat-containing protein</fullName>
    </submittedName>
</protein>
<feature type="repeat" description="WD" evidence="3">
    <location>
        <begin position="896"/>
        <end position="938"/>
    </location>
</feature>
<dbReference type="SUPFAM" id="SSF50960">
    <property type="entry name" value="TolB, C-terminal domain"/>
    <property type="match status" value="1"/>
</dbReference>
<dbReference type="Gene3D" id="3.40.50.300">
    <property type="entry name" value="P-loop containing nucleotide triphosphate hydrolases"/>
    <property type="match status" value="1"/>
</dbReference>
<feature type="repeat" description="WD" evidence="3">
    <location>
        <begin position="1022"/>
        <end position="1070"/>
    </location>
</feature>
<dbReference type="InterPro" id="IPR036322">
    <property type="entry name" value="WD40_repeat_dom_sf"/>
</dbReference>
<dbReference type="PRINTS" id="PR00320">
    <property type="entry name" value="GPROTEINBRPT"/>
</dbReference>
<dbReference type="PROSITE" id="PS00678">
    <property type="entry name" value="WD_REPEATS_1"/>
    <property type="match status" value="10"/>
</dbReference>
<dbReference type="CDD" id="cd00200">
    <property type="entry name" value="WD40"/>
    <property type="match status" value="3"/>
</dbReference>
<dbReference type="InterPro" id="IPR019775">
    <property type="entry name" value="WD40_repeat_CS"/>
</dbReference>
<dbReference type="EMBL" id="JACJTA010000038">
    <property type="protein sequence ID" value="MBD2606328.1"/>
    <property type="molecule type" value="Genomic_DNA"/>
</dbReference>
<dbReference type="SMART" id="SM00382">
    <property type="entry name" value="AAA"/>
    <property type="match status" value="1"/>
</dbReference>
<dbReference type="InterPro" id="IPR016032">
    <property type="entry name" value="Sig_transdc_resp-reg_C-effctor"/>
</dbReference>
<evidence type="ECO:0000256" key="1">
    <source>
        <dbReference type="ARBA" id="ARBA00022574"/>
    </source>
</evidence>
<dbReference type="SMART" id="SM00320">
    <property type="entry name" value="WD40"/>
    <property type="match status" value="14"/>
</dbReference>
<keyword evidence="6" id="KW-1185">Reference proteome</keyword>
<dbReference type="Pfam" id="PF00931">
    <property type="entry name" value="NB-ARC"/>
    <property type="match status" value="1"/>
</dbReference>
<feature type="repeat" description="WD" evidence="3">
    <location>
        <begin position="980"/>
        <end position="1021"/>
    </location>
</feature>
<dbReference type="PROSITE" id="PS50294">
    <property type="entry name" value="WD_REPEATS_REGION"/>
    <property type="match status" value="12"/>
</dbReference>
<evidence type="ECO:0000313" key="5">
    <source>
        <dbReference type="EMBL" id="MBD2606328.1"/>
    </source>
</evidence>
<dbReference type="SUPFAM" id="SSF52540">
    <property type="entry name" value="P-loop containing nucleoside triphosphate hydrolases"/>
    <property type="match status" value="1"/>
</dbReference>
<feature type="repeat" description="WD" evidence="3">
    <location>
        <begin position="812"/>
        <end position="853"/>
    </location>
</feature>
<feature type="repeat" description="WD" evidence="3">
    <location>
        <begin position="938"/>
        <end position="979"/>
    </location>
</feature>
<dbReference type="PRINTS" id="PR00364">
    <property type="entry name" value="DISEASERSIST"/>
</dbReference>
<feature type="domain" description="AAA+ ATPase" evidence="4">
    <location>
        <begin position="122"/>
        <end position="405"/>
    </location>
</feature>
<evidence type="ECO:0000259" key="4">
    <source>
        <dbReference type="SMART" id="SM00382"/>
    </source>
</evidence>
<dbReference type="InterPro" id="IPR002182">
    <property type="entry name" value="NB-ARC"/>
</dbReference>
<feature type="repeat" description="WD" evidence="3">
    <location>
        <begin position="765"/>
        <end position="811"/>
    </location>
</feature>
<dbReference type="Proteomes" id="UP000660380">
    <property type="component" value="Unassembled WGS sequence"/>
</dbReference>
<sequence length="1186" mass="131500">MTEIPESFLRAVTAEHNVSEAEVSALLLALAGQTAESIATTLEISAAAVRKRLGSVYQKFDIAGSTPGKLEVIRSIFQERYQLSTVVNASSCYDFGEAPDVPVFFGRESELEVLEQWVNKDRSRLVGIFGMGGIGKTALSIKLAQKIQEQFEYVIWRSLRHAPSVKEIFADLIEFFSKKNEPKEVGIGISQLIAFLRKHRCLLVLDNVESVLLGGDYVGQYREGYEEYGEFFRQVGEVPHQSCLVLTSRESPKEIITLEGNNLKVKSFQLSGLENIAAKSIFVGKGDFLGSEKDWNKLINQYAGNPLALKIVCNTIQEVFGSNISEFISCDISVLFGDIRNLLEQQFNRLSNLEKEILYWLGINCKPTSFIELQADIISTTSQPELIEALESLRRRSLIFNEKGLAKFMLQAVVMEYIISQFVNQVCEEIVSEVTLENISLLKNHALLKAQTEGKTRNAQIRLILEPVIEKLINKFGNKDRIKEHLLKIIKLLQINTPLTSGYAGGNIINLLCHLGIDLSGCDFSTLKIWQAYLINVNLHNVNFADSDLSKSVFTGIFDSILSVAFHPVNGEIVATGDADGRISFWQATYGEQLFHWKAHANWVRTVAFSPDGKTLVSCSDDHTVKLWDVASQKLLITFEEHTSWVRSVVFSPDGKIVASASSDKTIRLWDLDTRKCWKVFKGHSNFVRSVAFSPDGKILASGSADQTVMLWDVKTGKCLKTLEGHTKLVQSVIFSSDGEILASCSDDKTVKLWDVQTGKLLKTLEGHTNLIHSIALSPIPSSQGGEILASCSDDKTVKLWDIQTGKLLKTLEGHSNSILSVAFSPDGKTLASGGYDKTVRFWEIENYQCIQILQGYTNWVHDLALSPDGKIIASSNDDKTVRLWDVETEECISTLEGHAGRLWSVAFSPLAGGLLASGGDDQTIRFWDTLSGQCVKVLESSDRIRSIAFSHDGQILASGSIDCNIKLWNIRTGQCFETLEGHTNWVQSVSFSPDGEILASGSDDQTLRLWNVYTGECIRVLEGHTMRIWSVAFSPILPLQGQFGRLLASGGDDKTVHLWDVQTGECCKTLVNNDWIRSVAFSPDGKILGCACVNHTVEIWDVDTGQRLNILQGHNNWVRSVTFSPDGTLFSGSQDGAIKQWNVTTGECIKTLMPKRPYEGMNIKGVSGLGEEQKNTLKELGAIED</sequence>
<organism evidence="5 6">
    <name type="scientific">Scytonema hofmannii FACHB-248</name>
    <dbReference type="NCBI Taxonomy" id="1842502"/>
    <lineage>
        <taxon>Bacteria</taxon>
        <taxon>Bacillati</taxon>
        <taxon>Cyanobacteriota</taxon>
        <taxon>Cyanophyceae</taxon>
        <taxon>Nostocales</taxon>
        <taxon>Scytonemataceae</taxon>
        <taxon>Scytonema</taxon>
    </lineage>
</organism>
<evidence type="ECO:0000313" key="6">
    <source>
        <dbReference type="Proteomes" id="UP000660380"/>
    </source>
</evidence>
<dbReference type="InterPro" id="IPR015943">
    <property type="entry name" value="WD40/YVTN_repeat-like_dom_sf"/>
</dbReference>
<dbReference type="InterPro" id="IPR001680">
    <property type="entry name" value="WD40_rpt"/>
</dbReference>
<comment type="caution">
    <text evidence="5">The sequence shown here is derived from an EMBL/GenBank/DDBJ whole genome shotgun (WGS) entry which is preliminary data.</text>
</comment>
<dbReference type="PANTHER" id="PTHR22847:SF637">
    <property type="entry name" value="WD REPEAT DOMAIN 5B"/>
    <property type="match status" value="1"/>
</dbReference>
<feature type="repeat" description="WD" evidence="3">
    <location>
        <begin position="597"/>
        <end position="638"/>
    </location>
</feature>
<dbReference type="InterPro" id="IPR020472">
    <property type="entry name" value="WD40_PAC1"/>
</dbReference>
<dbReference type="SUPFAM" id="SSF50998">
    <property type="entry name" value="Quinoprotein alcohol dehydrogenase-like"/>
    <property type="match status" value="1"/>
</dbReference>
<name>A0ABR8GUB5_9CYAN</name>
<gene>
    <name evidence="5" type="ORF">H6G81_17770</name>
</gene>
<feature type="repeat" description="WD" evidence="3">
    <location>
        <begin position="1112"/>
        <end position="1152"/>
    </location>
</feature>
<dbReference type="SUPFAM" id="SSF50978">
    <property type="entry name" value="WD40 repeat-like"/>
    <property type="match status" value="1"/>
</dbReference>
<feature type="repeat" description="WD" evidence="3">
    <location>
        <begin position="639"/>
        <end position="680"/>
    </location>
</feature>
<feature type="repeat" description="WD" evidence="3">
    <location>
        <begin position="681"/>
        <end position="722"/>
    </location>
</feature>
<dbReference type="SUPFAM" id="SSF46894">
    <property type="entry name" value="C-terminal effector domain of the bipartite response regulators"/>
    <property type="match status" value="1"/>
</dbReference>
<dbReference type="SUPFAM" id="SSF141571">
    <property type="entry name" value="Pentapeptide repeat-like"/>
    <property type="match status" value="1"/>
</dbReference>
<feature type="repeat" description="WD" evidence="3">
    <location>
        <begin position="723"/>
        <end position="764"/>
    </location>
</feature>
<accession>A0ABR8GUB5</accession>
<keyword evidence="2" id="KW-0677">Repeat</keyword>
<dbReference type="PANTHER" id="PTHR22847">
    <property type="entry name" value="WD40 REPEAT PROTEIN"/>
    <property type="match status" value="1"/>
</dbReference>
<dbReference type="InterPro" id="IPR027417">
    <property type="entry name" value="P-loop_NTPase"/>
</dbReference>
<dbReference type="Pfam" id="PF00805">
    <property type="entry name" value="Pentapeptide"/>
    <property type="match status" value="1"/>
</dbReference>